<gene>
    <name evidence="6" type="ORF">J2792_001810</name>
</gene>
<evidence type="ECO:0000256" key="4">
    <source>
        <dbReference type="ARBA" id="ARBA00023004"/>
    </source>
</evidence>
<evidence type="ECO:0000256" key="3">
    <source>
        <dbReference type="ARBA" id="ARBA00023002"/>
    </source>
</evidence>
<dbReference type="PANTHER" id="PTHR10543:SF89">
    <property type="entry name" value="CAROTENOID 9,10(9',10')-CLEAVAGE DIOXYGENASE 1"/>
    <property type="match status" value="1"/>
</dbReference>
<dbReference type="Pfam" id="PF03055">
    <property type="entry name" value="RPE65"/>
    <property type="match status" value="1"/>
</dbReference>
<dbReference type="InterPro" id="IPR004294">
    <property type="entry name" value="Carotenoid_Oase"/>
</dbReference>
<dbReference type="PANTHER" id="PTHR10543">
    <property type="entry name" value="BETA-CAROTENE DIOXYGENASE"/>
    <property type="match status" value="1"/>
</dbReference>
<keyword evidence="4 5" id="KW-0408">Iron</keyword>
<comment type="similarity">
    <text evidence="1 5">Belongs to the carotenoid oxygenase family.</text>
</comment>
<dbReference type="Proteomes" id="UP001184150">
    <property type="component" value="Unassembled WGS sequence"/>
</dbReference>
<sequence length="508" mass="55773">MHDERTLPVSEKPWVASDRDAYPDTVHFRGLNTPVGIEASVPGLTVEGTLPSGLEGSFFRAVPDPAHPPMFADDNILSGDGMISRFRFRKGAVDFDIRYVQTARYLAEQHAGRALFGGYRNPFTDHPSVAETDRTVANTTPLWHAGRLFMTKEDGLPYEIDPDTLATKGACDFDGALRSQTVTAHSRVDPETGELFLFGYEADGACSRDVSYAVLDPRGHLMREQWFKQPYHGMIHDFAITRSRAIFPFFPTTTDLDRLRAGGPKWAHDQNLECCVGIMGRDGDVAGMRWFKGAKGASAFHIMNAFDEGDVVHLDLFVSETNAFGFMREAGGIHIDQRAIRGGFERWTFDLAGEGEHFTVTPLGPPGDMPRIRDADCGRDYKTGWYLSMNPQGGPPLPGGPVGAAFNCLIRITLPHGEIDMLALPPGHAVSEPVHVPATEPNGSEWLLCIVDKANGDAGFQSELWVLDADRPSRGPIARVHVPLPLRAQVHGCWVPATVQSPASQMTR</sequence>
<evidence type="ECO:0000256" key="2">
    <source>
        <dbReference type="ARBA" id="ARBA00022723"/>
    </source>
</evidence>
<keyword evidence="3 5" id="KW-0560">Oxidoreductase</keyword>
<evidence type="ECO:0000313" key="7">
    <source>
        <dbReference type="Proteomes" id="UP001184150"/>
    </source>
</evidence>
<dbReference type="GO" id="GO:0051213">
    <property type="term" value="F:dioxygenase activity"/>
    <property type="evidence" value="ECO:0007669"/>
    <property type="project" value="UniProtKB-KW"/>
</dbReference>
<accession>A0ABU1MKT1</accession>
<organism evidence="6 7">
    <name type="scientific">Novosphingobium capsulatum</name>
    <dbReference type="NCBI Taxonomy" id="13688"/>
    <lineage>
        <taxon>Bacteria</taxon>
        <taxon>Pseudomonadati</taxon>
        <taxon>Pseudomonadota</taxon>
        <taxon>Alphaproteobacteria</taxon>
        <taxon>Sphingomonadales</taxon>
        <taxon>Sphingomonadaceae</taxon>
        <taxon>Novosphingobium</taxon>
    </lineage>
</organism>
<protein>
    <recommendedName>
        <fullName evidence="5">Dioxygenase</fullName>
        <ecNumber evidence="5">1.13.11.-</ecNumber>
    </recommendedName>
</protein>
<dbReference type="EC" id="1.13.11.-" evidence="5"/>
<dbReference type="EMBL" id="JAVDRD010000004">
    <property type="protein sequence ID" value="MDR6510938.1"/>
    <property type="molecule type" value="Genomic_DNA"/>
</dbReference>
<evidence type="ECO:0000256" key="1">
    <source>
        <dbReference type="ARBA" id="ARBA00006787"/>
    </source>
</evidence>
<keyword evidence="7" id="KW-1185">Reference proteome</keyword>
<proteinExistence type="inferred from homology"/>
<evidence type="ECO:0000256" key="5">
    <source>
        <dbReference type="RuleBase" id="RU364048"/>
    </source>
</evidence>
<evidence type="ECO:0000313" key="6">
    <source>
        <dbReference type="EMBL" id="MDR6510938.1"/>
    </source>
</evidence>
<name>A0ABU1MKT1_9SPHN</name>
<dbReference type="RefSeq" id="WP_309804955.1">
    <property type="nucleotide sequence ID" value="NZ_JAVDRD010000004.1"/>
</dbReference>
<keyword evidence="5 6" id="KW-0223">Dioxygenase</keyword>
<comment type="caution">
    <text evidence="6">The sequence shown here is derived from an EMBL/GenBank/DDBJ whole genome shotgun (WGS) entry which is preliminary data.</text>
</comment>
<reference evidence="6 7" key="1">
    <citation type="submission" date="2023-07" db="EMBL/GenBank/DDBJ databases">
        <title>Sorghum-associated microbial communities from plants grown in Nebraska, USA.</title>
        <authorList>
            <person name="Schachtman D."/>
        </authorList>
    </citation>
    <scope>NUCLEOTIDE SEQUENCE [LARGE SCALE GENOMIC DNA]</scope>
    <source>
        <strain evidence="6 7">DS1027</strain>
    </source>
</reference>
<keyword evidence="2 5" id="KW-0479">Metal-binding</keyword>
<comment type="cofactor">
    <cofactor evidence="5">
        <name>Fe(2+)</name>
        <dbReference type="ChEBI" id="CHEBI:29033"/>
    </cofactor>
    <text evidence="5">Binds 1 Fe(2+) ion per subunit.</text>
</comment>